<accession>A0AAQ0KIW4</accession>
<proteinExistence type="predicted"/>
<organism evidence="3 4">
    <name type="scientific">Paracoccus versutus</name>
    <name type="common">Thiobacillus versutus</name>
    <dbReference type="NCBI Taxonomy" id="34007"/>
    <lineage>
        <taxon>Bacteria</taxon>
        <taxon>Pseudomonadati</taxon>
        <taxon>Pseudomonadota</taxon>
        <taxon>Alphaproteobacteria</taxon>
        <taxon>Rhodobacterales</taxon>
        <taxon>Paracoccaceae</taxon>
        <taxon>Paracoccus</taxon>
    </lineage>
</organism>
<dbReference type="InterPro" id="IPR046462">
    <property type="entry name" value="TerL_nuclease"/>
</dbReference>
<feature type="domain" description="Terminase large subunit-like endonuclease" evidence="2">
    <location>
        <begin position="249"/>
        <end position="532"/>
    </location>
</feature>
<keyword evidence="4" id="KW-1185">Reference proteome</keyword>
<dbReference type="InterPro" id="IPR005021">
    <property type="entry name" value="Terminase_largesu-like"/>
</dbReference>
<dbReference type="Pfam" id="PF20441">
    <property type="entry name" value="TerL_nuclease"/>
    <property type="match status" value="1"/>
</dbReference>
<dbReference type="Gene3D" id="3.30.420.240">
    <property type="match status" value="1"/>
</dbReference>
<dbReference type="EMBL" id="QUMX01000097">
    <property type="protein sequence ID" value="REG26259.1"/>
    <property type="molecule type" value="Genomic_DNA"/>
</dbReference>
<dbReference type="AlphaFoldDB" id="A0AAQ0KIW4"/>
<comment type="caution">
    <text evidence="3">The sequence shown here is derived from an EMBL/GenBank/DDBJ whole genome shotgun (WGS) entry which is preliminary data.</text>
</comment>
<dbReference type="PANTHER" id="PTHR41287">
    <property type="match status" value="1"/>
</dbReference>
<gene>
    <name evidence="3" type="ORF">ATH84_10972</name>
</gene>
<dbReference type="RefSeq" id="WP_036761371.1">
    <property type="nucleotide sequence ID" value="NZ_CP035287.1"/>
</dbReference>
<name>A0AAQ0KIW4_PARVE</name>
<evidence type="ECO:0000313" key="3">
    <source>
        <dbReference type="EMBL" id="REG26259.1"/>
    </source>
</evidence>
<dbReference type="GO" id="GO:0004519">
    <property type="term" value="F:endonuclease activity"/>
    <property type="evidence" value="ECO:0007669"/>
    <property type="project" value="InterPro"/>
</dbReference>
<dbReference type="InterPro" id="IPR027417">
    <property type="entry name" value="P-loop_NTPase"/>
</dbReference>
<reference evidence="3 4" key="1">
    <citation type="submission" date="2018-08" db="EMBL/GenBank/DDBJ databases">
        <title>Genomic Encyclopedia of Archaeal and Bacterial Type Strains, Phase II (KMG-II): from individual species to whole genera.</title>
        <authorList>
            <person name="Goeker M."/>
        </authorList>
    </citation>
    <scope>NUCLEOTIDE SEQUENCE [LARGE SCALE GENOMIC DNA]</scope>
    <source>
        <strain evidence="3 4">DSM 582</strain>
    </source>
</reference>
<dbReference type="Pfam" id="PF03354">
    <property type="entry name" value="TerL_ATPase"/>
    <property type="match status" value="1"/>
</dbReference>
<sequence length="552" mass="61091">MAQKSSFPAWVYDNSPIPDPLGQGERAVQFLRALQHPKSKAPGKAFTLYPWQERIIRAIYGPRDADGDRIVTRVFFYIPRGNRKTTLSAALALLHLIGPEKVPGGEIVFAAGDKRQASIAFKEAREMVALDRRLMKATKIINQRNAAREIESLIRGYKSKLEVVSSDGSRQNGTTPSFVLADEIHAWQEAAGAEMWEVLESGISKGRNGLMVTATTAGRGATGFAADQYTYARDVATGKVVDPSLLPILFEMQEGDDWTDEQVWHRCNPGLADGFQDLKDLRNKARRALNLPAAGYAFQQYHLNRWMGNSRDPLFDLAVYDARCFPSELDKNGKPDESELEQLPAYIGVDLSQTGDLSSVSIAFRHDDGQITLRNRCFVPAADLKAKGDKDRAPYQEWADAGLIEVCPAGIIDEKQVEDYIRELCGHYNVQEIAVDPHLANKLMQNLADDALPVFQHPQSVMQMSRAIGELVKAVNGDLIRHDGDPVVRSHFNNVAVSTNPQSGLVRMHKQRSNGRIDAAVASAMAVSRARIAHEQGGLYSRDDIFDLLKAA</sequence>
<dbReference type="Proteomes" id="UP000256794">
    <property type="component" value="Unassembled WGS sequence"/>
</dbReference>
<evidence type="ECO:0000259" key="2">
    <source>
        <dbReference type="Pfam" id="PF20441"/>
    </source>
</evidence>
<protein>
    <submittedName>
        <fullName evidence="3">Phage terminase large subunit-like protein</fullName>
    </submittedName>
</protein>
<dbReference type="PANTHER" id="PTHR41287:SF1">
    <property type="entry name" value="PROTEIN YMFN"/>
    <property type="match status" value="1"/>
</dbReference>
<evidence type="ECO:0000313" key="4">
    <source>
        <dbReference type="Proteomes" id="UP000256794"/>
    </source>
</evidence>
<evidence type="ECO:0000259" key="1">
    <source>
        <dbReference type="Pfam" id="PF03354"/>
    </source>
</evidence>
<feature type="domain" description="Terminase large subunit-like ATPase" evidence="1">
    <location>
        <begin position="50"/>
        <end position="233"/>
    </location>
</feature>
<dbReference type="Gene3D" id="3.40.50.300">
    <property type="entry name" value="P-loop containing nucleotide triphosphate hydrolases"/>
    <property type="match status" value="1"/>
</dbReference>
<dbReference type="InterPro" id="IPR046461">
    <property type="entry name" value="TerL_ATPase"/>
</dbReference>